<evidence type="ECO:0000313" key="2">
    <source>
        <dbReference type="EMBL" id="MBD5805507.1"/>
    </source>
</evidence>
<evidence type="ECO:0000256" key="1">
    <source>
        <dbReference type="SAM" id="Phobius"/>
    </source>
</evidence>
<keyword evidence="3" id="KW-1185">Reference proteome</keyword>
<evidence type="ECO:0000313" key="3">
    <source>
        <dbReference type="Proteomes" id="UP000704341"/>
    </source>
</evidence>
<gene>
    <name evidence="2" type="ORF">DTK66_00020</name>
</gene>
<dbReference type="Proteomes" id="UP000704341">
    <property type="component" value="Unassembled WGS sequence"/>
</dbReference>
<dbReference type="EMBL" id="QORN01000001">
    <property type="protein sequence ID" value="MBD5805507.1"/>
    <property type="molecule type" value="Genomic_DNA"/>
</dbReference>
<feature type="transmembrane region" description="Helical" evidence="1">
    <location>
        <begin position="36"/>
        <end position="57"/>
    </location>
</feature>
<keyword evidence="1" id="KW-0812">Transmembrane</keyword>
<protein>
    <submittedName>
        <fullName evidence="2">Uncharacterized protein</fullName>
    </submittedName>
</protein>
<organism evidence="2 3">
    <name type="scientific">Limosilactobacillus walteri</name>
    <dbReference type="NCBI Taxonomy" id="2268022"/>
    <lineage>
        <taxon>Bacteria</taxon>
        <taxon>Bacillati</taxon>
        <taxon>Bacillota</taxon>
        <taxon>Bacilli</taxon>
        <taxon>Lactobacillales</taxon>
        <taxon>Lactobacillaceae</taxon>
        <taxon>Limosilactobacillus</taxon>
    </lineage>
</organism>
<dbReference type="RefSeq" id="WP_191667368.1">
    <property type="nucleotide sequence ID" value="NZ_QORN01000001.1"/>
</dbReference>
<proteinExistence type="predicted"/>
<reference evidence="2 3" key="1">
    <citation type="submission" date="2018-07" db="EMBL/GenBank/DDBJ databases">
        <title>Phylogenomic Insights into understanding Host Adaptation of Lactobacillus reuteri by a novel species, Lactobacillus spp. M31.</title>
        <authorList>
            <person name="Sharma S."/>
            <person name="Patil P."/>
            <person name="Korpole S."/>
            <person name="Patil P.B."/>
        </authorList>
    </citation>
    <scope>NUCLEOTIDE SEQUENCE [LARGE SCALE GENOMIC DNA]</scope>
    <source>
        <strain evidence="2 3">M31</strain>
    </source>
</reference>
<comment type="caution">
    <text evidence="2">The sequence shown here is derived from an EMBL/GenBank/DDBJ whole genome shotgun (WGS) entry which is preliminary data.</text>
</comment>
<keyword evidence="1" id="KW-0472">Membrane</keyword>
<accession>A0ABR8P3B4</accession>
<feature type="transmembrane region" description="Helical" evidence="1">
    <location>
        <begin position="12"/>
        <end position="30"/>
    </location>
</feature>
<keyword evidence="1" id="KW-1133">Transmembrane helix</keyword>
<name>A0ABR8P3B4_9LACO</name>
<sequence>MKTEKSYRELKTELYSGYFVCFLFLCGVIFRDSIPWSWLRIVIVAGFIVILVELVSLQYKFFKFKRHAIKKDQNIN</sequence>